<dbReference type="AlphaFoldDB" id="A0ABD7CMG6"/>
<evidence type="ECO:0000256" key="1">
    <source>
        <dbReference type="SAM" id="SignalP"/>
    </source>
</evidence>
<dbReference type="RefSeq" id="WP_052117283.1">
    <property type="nucleotide sequence ID" value="NZ_CP069280.1"/>
</dbReference>
<sequence>MKIKKKLILLMMLCIMAMASSITVHAGNAYSDWKDLCKLSGITYKGQSFVYADTGTAIGSALTSSSTPVATGRLGAAARLYKSNGALVESTSATYSQGSGAFHRATTSMYYGKGSYYAKGTSYVYNGSGYNSYALYSSPIQSAGFVGGKVFVEEKVNEYGETYGSEYFLNMRGIEPDLILAVGKNGQEGYVRSEDLNKKAETLNEAINYDSSAHEIPVYKEDGITTIDSFIIEEPITK</sequence>
<gene>
    <name evidence="2" type="ORF">JQS73_04390</name>
</gene>
<feature type="signal peptide" evidence="1">
    <location>
        <begin position="1"/>
        <end position="26"/>
    </location>
</feature>
<protein>
    <recommendedName>
        <fullName evidence="4">Cell surface protein</fullName>
    </recommendedName>
</protein>
<evidence type="ECO:0000313" key="3">
    <source>
        <dbReference type="Proteomes" id="UP000663464"/>
    </source>
</evidence>
<dbReference type="EMBL" id="CP069280">
    <property type="protein sequence ID" value="QRI54358.1"/>
    <property type="molecule type" value="Genomic_DNA"/>
</dbReference>
<reference evidence="2 3" key="1">
    <citation type="journal article" date="2014" name="J. Infect. Dis.">
        <title>Molecular characterization of a novel botulinum neurotoxin type H gene.</title>
        <authorList>
            <person name="Dover N."/>
            <person name="Barash J.R."/>
            <person name="Hill K.K."/>
            <person name="Xie G."/>
            <person name="Arnon S.S."/>
        </authorList>
    </citation>
    <scope>NUCLEOTIDE SEQUENCE [LARGE SCALE GENOMIC DNA]</scope>
    <source>
        <strain evidence="2 3">IBCA10-7060</strain>
    </source>
</reference>
<evidence type="ECO:0000313" key="2">
    <source>
        <dbReference type="EMBL" id="QRI54358.1"/>
    </source>
</evidence>
<accession>A0ABD7CMG6</accession>
<dbReference type="Proteomes" id="UP000663464">
    <property type="component" value="Chromosome"/>
</dbReference>
<proteinExistence type="predicted"/>
<feature type="chain" id="PRO_5044746462" description="Cell surface protein" evidence="1">
    <location>
        <begin position="27"/>
        <end position="238"/>
    </location>
</feature>
<evidence type="ECO:0008006" key="4">
    <source>
        <dbReference type="Google" id="ProtNLM"/>
    </source>
</evidence>
<organism evidence="2 3">
    <name type="scientific">Clostridium botulinum</name>
    <dbReference type="NCBI Taxonomy" id="1491"/>
    <lineage>
        <taxon>Bacteria</taxon>
        <taxon>Bacillati</taxon>
        <taxon>Bacillota</taxon>
        <taxon>Clostridia</taxon>
        <taxon>Eubacteriales</taxon>
        <taxon>Clostridiaceae</taxon>
        <taxon>Clostridium</taxon>
    </lineage>
</organism>
<name>A0ABD7CMG6_CLOBO</name>
<keyword evidence="1" id="KW-0732">Signal</keyword>